<evidence type="ECO:0000313" key="6">
    <source>
        <dbReference type="Proteomes" id="UP001589838"/>
    </source>
</evidence>
<dbReference type="InterPro" id="IPR014710">
    <property type="entry name" value="RmlC-like_jellyroll"/>
</dbReference>
<evidence type="ECO:0000313" key="5">
    <source>
        <dbReference type="EMBL" id="MFC0472123.1"/>
    </source>
</evidence>
<dbReference type="Pfam" id="PF02311">
    <property type="entry name" value="AraC_binding"/>
    <property type="match status" value="1"/>
</dbReference>
<dbReference type="InterPro" id="IPR018060">
    <property type="entry name" value="HTH_AraC"/>
</dbReference>
<dbReference type="PROSITE" id="PS00041">
    <property type="entry name" value="HTH_ARAC_FAMILY_1"/>
    <property type="match status" value="1"/>
</dbReference>
<evidence type="ECO:0000259" key="4">
    <source>
        <dbReference type="PROSITE" id="PS01124"/>
    </source>
</evidence>
<dbReference type="InterPro" id="IPR018062">
    <property type="entry name" value="HTH_AraC-typ_CS"/>
</dbReference>
<keyword evidence="2" id="KW-0238">DNA-binding</keyword>
<dbReference type="Gene3D" id="2.60.120.10">
    <property type="entry name" value="Jelly Rolls"/>
    <property type="match status" value="1"/>
</dbReference>
<dbReference type="PROSITE" id="PS01124">
    <property type="entry name" value="HTH_ARAC_FAMILY_2"/>
    <property type="match status" value="1"/>
</dbReference>
<keyword evidence="6" id="KW-1185">Reference proteome</keyword>
<evidence type="ECO:0000256" key="3">
    <source>
        <dbReference type="ARBA" id="ARBA00023163"/>
    </source>
</evidence>
<dbReference type="PRINTS" id="PR00032">
    <property type="entry name" value="HTHARAC"/>
</dbReference>
<accession>A0ABV6KJE0</accession>
<comment type="caution">
    <text evidence="5">The sequence shown here is derived from an EMBL/GenBank/DDBJ whole genome shotgun (WGS) entry which is preliminary data.</text>
</comment>
<dbReference type="InterPro" id="IPR003313">
    <property type="entry name" value="AraC-bd"/>
</dbReference>
<dbReference type="PANTHER" id="PTHR43280:SF28">
    <property type="entry name" value="HTH-TYPE TRANSCRIPTIONAL ACTIVATOR RHAS"/>
    <property type="match status" value="1"/>
</dbReference>
<dbReference type="InterPro" id="IPR009057">
    <property type="entry name" value="Homeodomain-like_sf"/>
</dbReference>
<dbReference type="SMART" id="SM00342">
    <property type="entry name" value="HTH_ARAC"/>
    <property type="match status" value="1"/>
</dbReference>
<dbReference type="CDD" id="cd02208">
    <property type="entry name" value="cupin_RmlC-like"/>
    <property type="match status" value="1"/>
</dbReference>
<evidence type="ECO:0000256" key="2">
    <source>
        <dbReference type="ARBA" id="ARBA00023125"/>
    </source>
</evidence>
<reference evidence="5 6" key="1">
    <citation type="submission" date="2024-09" db="EMBL/GenBank/DDBJ databases">
        <authorList>
            <person name="Sun Q."/>
            <person name="Mori K."/>
        </authorList>
    </citation>
    <scope>NUCLEOTIDE SEQUENCE [LARGE SCALE GENOMIC DNA]</scope>
    <source>
        <strain evidence="5 6">NCAIM B.02610</strain>
    </source>
</reference>
<dbReference type="RefSeq" id="WP_335960658.1">
    <property type="nucleotide sequence ID" value="NZ_JAXBLX010000011.1"/>
</dbReference>
<sequence>MYLIKESESRLNQQAILLKSKDVSFRVHFWGIDPCLTYNPIHRHSFFEICYVLAGEGTYLDEGIVYSLHKGTFFCSRPRISHQIQSKEGLFLLWVSFELDETTSSSPYIDQYLSMAQEGIPVVYNGNTASTASLWKSLLIPDQKQWAIPSSALSSIAHTLLLSFVSLFLKTKEQIQTNHPVSNPILQRAKLFITDNIEKELTLEIVAHYLNVSTRHLSRLFSEGINESFVTFIKKERVKKASYLLEKTELPIKEIASKTGFGSVHYFTRIFRQEVGLPPGQFRQNIRD</sequence>
<dbReference type="Proteomes" id="UP001589838">
    <property type="component" value="Unassembled WGS sequence"/>
</dbReference>
<dbReference type="InterPro" id="IPR011051">
    <property type="entry name" value="RmlC_Cupin_sf"/>
</dbReference>
<dbReference type="PANTHER" id="PTHR43280">
    <property type="entry name" value="ARAC-FAMILY TRANSCRIPTIONAL REGULATOR"/>
    <property type="match status" value="1"/>
</dbReference>
<feature type="domain" description="HTH araC/xylS-type" evidence="4">
    <location>
        <begin position="187"/>
        <end position="285"/>
    </location>
</feature>
<keyword evidence="3" id="KW-0804">Transcription</keyword>
<name>A0ABV6KJE0_9BACI</name>
<keyword evidence="1" id="KW-0805">Transcription regulation</keyword>
<dbReference type="InterPro" id="IPR020449">
    <property type="entry name" value="Tscrpt_reg_AraC-type_HTH"/>
</dbReference>
<protein>
    <submittedName>
        <fullName evidence="5">Helix-turn-helix domain-containing protein</fullName>
    </submittedName>
</protein>
<dbReference type="SUPFAM" id="SSF51182">
    <property type="entry name" value="RmlC-like cupins"/>
    <property type="match status" value="1"/>
</dbReference>
<dbReference type="SUPFAM" id="SSF46689">
    <property type="entry name" value="Homeodomain-like"/>
    <property type="match status" value="2"/>
</dbReference>
<dbReference type="EMBL" id="JBHLUX010000039">
    <property type="protein sequence ID" value="MFC0472123.1"/>
    <property type="molecule type" value="Genomic_DNA"/>
</dbReference>
<dbReference type="Gene3D" id="1.10.10.60">
    <property type="entry name" value="Homeodomain-like"/>
    <property type="match status" value="2"/>
</dbReference>
<gene>
    <name evidence="5" type="ORF">ACFFHM_16850</name>
</gene>
<organism evidence="5 6">
    <name type="scientific">Halalkalibacter kiskunsagensis</name>
    <dbReference type="NCBI Taxonomy" id="1548599"/>
    <lineage>
        <taxon>Bacteria</taxon>
        <taxon>Bacillati</taxon>
        <taxon>Bacillota</taxon>
        <taxon>Bacilli</taxon>
        <taxon>Bacillales</taxon>
        <taxon>Bacillaceae</taxon>
        <taxon>Halalkalibacter</taxon>
    </lineage>
</organism>
<proteinExistence type="predicted"/>
<evidence type="ECO:0000256" key="1">
    <source>
        <dbReference type="ARBA" id="ARBA00023015"/>
    </source>
</evidence>
<dbReference type="Pfam" id="PF12833">
    <property type="entry name" value="HTH_18"/>
    <property type="match status" value="1"/>
</dbReference>